<dbReference type="GO" id="GO:0046872">
    <property type="term" value="F:metal ion binding"/>
    <property type="evidence" value="ECO:0007669"/>
    <property type="project" value="UniProtKB-KW"/>
</dbReference>
<keyword evidence="10" id="KW-0862">Zinc</keyword>
<evidence type="ECO:0000256" key="7">
    <source>
        <dbReference type="ARBA" id="ARBA00023098"/>
    </source>
</evidence>
<evidence type="ECO:0000256" key="6">
    <source>
        <dbReference type="ARBA" id="ARBA00023027"/>
    </source>
</evidence>
<dbReference type="EMBL" id="FODD01000047">
    <property type="protein sequence ID" value="SEO85366.1"/>
    <property type="molecule type" value="Genomic_DNA"/>
</dbReference>
<evidence type="ECO:0000256" key="12">
    <source>
        <dbReference type="PIRSR" id="PIRSR000112-3"/>
    </source>
</evidence>
<evidence type="ECO:0000256" key="8">
    <source>
        <dbReference type="ARBA" id="ARBA00023209"/>
    </source>
</evidence>
<dbReference type="RefSeq" id="WP_069462537.1">
    <property type="nucleotide sequence ID" value="NZ_FODD01000047.1"/>
</dbReference>
<dbReference type="PANTHER" id="PTHR43616:SF5">
    <property type="entry name" value="GLYCEROL DEHYDROGENASE 1"/>
    <property type="match status" value="1"/>
</dbReference>
<dbReference type="PANTHER" id="PTHR43616">
    <property type="entry name" value="GLYCEROL DEHYDROGENASE"/>
    <property type="match status" value="1"/>
</dbReference>
<dbReference type="SUPFAM" id="SSF56796">
    <property type="entry name" value="Dehydroquinate synthase-like"/>
    <property type="match status" value="1"/>
</dbReference>
<evidence type="ECO:0000256" key="4">
    <source>
        <dbReference type="ARBA" id="ARBA00022857"/>
    </source>
</evidence>
<accession>A0A1H8T3T7</accession>
<dbReference type="CDD" id="cd08174">
    <property type="entry name" value="G1PDH-like"/>
    <property type="match status" value="1"/>
</dbReference>
<keyword evidence="9" id="KW-1208">Phospholipid metabolism</keyword>
<keyword evidence="1" id="KW-0963">Cytoplasm</keyword>
<dbReference type="Gene3D" id="3.40.50.1970">
    <property type="match status" value="1"/>
</dbReference>
<feature type="binding site" evidence="10">
    <location>
        <position position="265"/>
    </location>
    <ligand>
        <name>glycerol</name>
        <dbReference type="ChEBI" id="CHEBI:17754"/>
    </ligand>
</feature>
<evidence type="ECO:0000256" key="3">
    <source>
        <dbReference type="ARBA" id="ARBA00022723"/>
    </source>
</evidence>
<evidence type="ECO:0000313" key="13">
    <source>
        <dbReference type="EMBL" id="SEO85366.1"/>
    </source>
</evidence>
<gene>
    <name evidence="13" type="ORF">SAMN05216267_104746</name>
</gene>
<dbReference type="InterPro" id="IPR032837">
    <property type="entry name" value="G1PDH"/>
</dbReference>
<keyword evidence="3 10" id="KW-0479">Metal-binding</keyword>
<dbReference type="GO" id="GO:0016614">
    <property type="term" value="F:oxidoreductase activity, acting on CH-OH group of donors"/>
    <property type="evidence" value="ECO:0007669"/>
    <property type="project" value="InterPro"/>
</dbReference>
<sequence length="353" mass="36487">MPVLTRLVPSPVVVDIRPGALDGLSTLLADQRISSSGRLAVAISNGSGAALKGRLSATLPGADWYEVGGGSIDAAVTLADQMRGNRYDAVVALGGGKIIDASKYAAARVGLPLVAVATNLSHDGICSPVATLDNDNGRGSYGVPSPIALVIDLDVVREAPARFVRSGIGDAVSNINAIADWELSHRETGERIDGLAAAMARTAGEAVLRHSGGIGDDDFLTTLAEALVLSGIAMSVSGDSRPASGACHEILHAFDLLFPQRAPAHGEGAGLGAAFAMHLRGAADQAGLIAEVLRRHGLPVLAADIGFTEGEFVEVVRYAPQTRPGRYTILEHLDLSDTEIRDAYADYAKAISS</sequence>
<name>A0A1H8T3T7_9ACTN</name>
<dbReference type="PIRSF" id="PIRSF000112">
    <property type="entry name" value="Glycerol_dehydrogenase"/>
    <property type="match status" value="1"/>
</dbReference>
<feature type="binding site" evidence="12">
    <location>
        <begin position="118"/>
        <end position="121"/>
    </location>
    <ligand>
        <name>NAD(+)</name>
        <dbReference type="ChEBI" id="CHEBI:57540"/>
    </ligand>
</feature>
<evidence type="ECO:0000256" key="10">
    <source>
        <dbReference type="PIRSR" id="PIRSR000112-1"/>
    </source>
</evidence>
<dbReference type="Gene3D" id="1.20.1090.10">
    <property type="entry name" value="Dehydroquinate synthase-like - alpha domain"/>
    <property type="match status" value="1"/>
</dbReference>
<dbReference type="STRING" id="310780.SAMN05216267_104746"/>
<protein>
    <submittedName>
        <fullName evidence="13">Glycerol-1-phosphate dehydrogenase [NAD(P)+]</fullName>
    </submittedName>
</protein>
<reference evidence="13 14" key="1">
    <citation type="submission" date="2016-10" db="EMBL/GenBank/DDBJ databases">
        <authorList>
            <person name="de Groot N.N."/>
        </authorList>
    </citation>
    <scope>NUCLEOTIDE SEQUENCE [LARGE SCALE GENOMIC DNA]</scope>
    <source>
        <strain evidence="13 14">CGMCC 4.2026</strain>
    </source>
</reference>
<keyword evidence="5" id="KW-0560">Oxidoreductase</keyword>
<evidence type="ECO:0000256" key="2">
    <source>
        <dbReference type="ARBA" id="ARBA00022516"/>
    </source>
</evidence>
<keyword evidence="2" id="KW-0444">Lipid biosynthesis</keyword>
<dbReference type="GO" id="GO:0008654">
    <property type="term" value="P:phospholipid biosynthetic process"/>
    <property type="evidence" value="ECO:0007669"/>
    <property type="project" value="UniProtKB-KW"/>
</dbReference>
<evidence type="ECO:0000256" key="11">
    <source>
        <dbReference type="PIRSR" id="PIRSR000112-2"/>
    </source>
</evidence>
<dbReference type="Pfam" id="PF13685">
    <property type="entry name" value="Fe-ADH_2"/>
    <property type="match status" value="1"/>
</dbReference>
<feature type="binding site" evidence="10">
    <location>
        <position position="170"/>
    </location>
    <ligand>
        <name>glycerol</name>
        <dbReference type="ChEBI" id="CHEBI:17754"/>
    </ligand>
</feature>
<feature type="binding site" evidence="10">
    <location>
        <position position="248"/>
    </location>
    <ligand>
        <name>glycerol</name>
        <dbReference type="ChEBI" id="CHEBI:17754"/>
    </ligand>
</feature>
<evidence type="ECO:0000256" key="1">
    <source>
        <dbReference type="ARBA" id="ARBA00022490"/>
    </source>
</evidence>
<keyword evidence="4" id="KW-0521">NADP</keyword>
<proteinExistence type="predicted"/>
<feature type="binding site" evidence="11">
    <location>
        <position position="123"/>
    </location>
    <ligand>
        <name>glycerol</name>
        <dbReference type="ChEBI" id="CHEBI:17754"/>
    </ligand>
</feature>
<keyword evidence="8" id="KW-0594">Phospholipid biosynthesis</keyword>
<feature type="binding site" evidence="12">
    <location>
        <position position="127"/>
    </location>
    <ligand>
        <name>NAD(+)</name>
        <dbReference type="ChEBI" id="CHEBI:57540"/>
    </ligand>
</feature>
<evidence type="ECO:0000256" key="5">
    <source>
        <dbReference type="ARBA" id="ARBA00023002"/>
    </source>
</evidence>
<keyword evidence="7" id="KW-0443">Lipid metabolism</keyword>
<dbReference type="AlphaFoldDB" id="A0A1H8T3T7"/>
<comment type="cofactor">
    <cofactor evidence="10">
        <name>Zn(2+)</name>
        <dbReference type="ChEBI" id="CHEBI:29105"/>
    </cofactor>
    <text evidence="10">Binds 1 zinc ion per subunit.</text>
</comment>
<keyword evidence="14" id="KW-1185">Reference proteome</keyword>
<dbReference type="InterPro" id="IPR016205">
    <property type="entry name" value="Glycerol_DH"/>
</dbReference>
<keyword evidence="6 12" id="KW-0520">NAD</keyword>
<evidence type="ECO:0000256" key="9">
    <source>
        <dbReference type="ARBA" id="ARBA00023264"/>
    </source>
</evidence>
<dbReference type="OrthoDB" id="5198708at2"/>
<dbReference type="Proteomes" id="UP000181951">
    <property type="component" value="Unassembled WGS sequence"/>
</dbReference>
<feature type="binding site" evidence="12">
    <location>
        <begin position="96"/>
        <end position="100"/>
    </location>
    <ligand>
        <name>NAD(+)</name>
        <dbReference type="ChEBI" id="CHEBI:57540"/>
    </ligand>
</feature>
<evidence type="ECO:0000313" key="14">
    <source>
        <dbReference type="Proteomes" id="UP000181951"/>
    </source>
</evidence>
<organism evidence="13 14">
    <name type="scientific">Actinacidiphila rubida</name>
    <dbReference type="NCBI Taxonomy" id="310780"/>
    <lineage>
        <taxon>Bacteria</taxon>
        <taxon>Bacillati</taxon>
        <taxon>Actinomycetota</taxon>
        <taxon>Actinomycetes</taxon>
        <taxon>Kitasatosporales</taxon>
        <taxon>Streptomycetaceae</taxon>
        <taxon>Actinacidiphila</taxon>
    </lineage>
</organism>